<comment type="caution">
    <text evidence="1">The sequence shown here is derived from an EMBL/GenBank/DDBJ whole genome shotgun (WGS) entry which is preliminary data.</text>
</comment>
<reference evidence="1 2" key="1">
    <citation type="submission" date="2024-02" db="EMBL/GenBank/DDBJ databases">
        <title>De novo assembly and annotation of 12 fungi associated with fruit tree decline syndrome in Ontario, Canada.</title>
        <authorList>
            <person name="Sulman M."/>
            <person name="Ellouze W."/>
            <person name="Ilyukhin E."/>
        </authorList>
    </citation>
    <scope>NUCLEOTIDE SEQUENCE [LARGE SCALE GENOMIC DNA]</scope>
    <source>
        <strain evidence="1 2">M169</strain>
    </source>
</reference>
<accession>A0ABR1P2F2</accession>
<protein>
    <recommendedName>
        <fullName evidence="3">F-box domain-containing protein</fullName>
    </recommendedName>
</protein>
<name>A0ABR1P2F2_DIAER</name>
<proteinExistence type="predicted"/>
<dbReference type="EMBL" id="JAKNSF020000054">
    <property type="protein sequence ID" value="KAK7724756.1"/>
    <property type="molecule type" value="Genomic_DNA"/>
</dbReference>
<sequence length="544" mass="60617">MAADPTLTIQMAFPVGESRLESLPDELLIIVMKNLAPEDALEQRGHKFRIAYMKGISELLGLSLASKRLEAVVRTVIYDKVLICRSTDLILLLRTLTENPRTGEYIKNLAFDTTFLRQDPDHEYLDLDILRGLDPDIDLILPGGSARMTSRQENEVRSNLYLKVVEKAPNVERVAMNTASWAVRGLDDWQLAAFGIASAMAHDRGVKPRIPLPQLPKSVTTLTLEGRYQGLVDGLSRQISGFWAQDMSGESKLKTMSWLHDHTTWFAALPGGQWASNGPREQLASLTVLHLVATSCRFSDIAIVCDSFPSLGHLVIFSNFPNHSLGWSKTDDMDGPSPGPARLCLTRNISKLQHLESLHLELANIPDNNDLLGDNGGLDLSSLTRLKQLAISFRLFVPNKRVTRTSSKYNPSMFLPQSLESLGIMVRGYKCEAGVNLMKFLKGLHEDCKYGFPRLRMVLYEYATGEPGFQTVNRDSICLCACFPHEDYCNCTYDPNSGLQCAFQPWVPAQEFEAVVQRFSQRGIRLVKMELPGCVVTGGTLTIP</sequence>
<keyword evidence="2" id="KW-1185">Reference proteome</keyword>
<organism evidence="1 2">
    <name type="scientific">Diaporthe eres</name>
    <name type="common">Phomopsis oblonga</name>
    <dbReference type="NCBI Taxonomy" id="83184"/>
    <lineage>
        <taxon>Eukaryota</taxon>
        <taxon>Fungi</taxon>
        <taxon>Dikarya</taxon>
        <taxon>Ascomycota</taxon>
        <taxon>Pezizomycotina</taxon>
        <taxon>Sordariomycetes</taxon>
        <taxon>Sordariomycetidae</taxon>
        <taxon>Diaporthales</taxon>
        <taxon>Diaporthaceae</taxon>
        <taxon>Diaporthe</taxon>
        <taxon>Diaporthe eres species complex</taxon>
    </lineage>
</organism>
<evidence type="ECO:0000313" key="1">
    <source>
        <dbReference type="EMBL" id="KAK7724756.1"/>
    </source>
</evidence>
<dbReference type="Proteomes" id="UP001430848">
    <property type="component" value="Unassembled WGS sequence"/>
</dbReference>
<evidence type="ECO:0008006" key="3">
    <source>
        <dbReference type="Google" id="ProtNLM"/>
    </source>
</evidence>
<evidence type="ECO:0000313" key="2">
    <source>
        <dbReference type="Proteomes" id="UP001430848"/>
    </source>
</evidence>
<gene>
    <name evidence="1" type="ORF">SLS63_008450</name>
</gene>